<feature type="domain" description="ATP-dependent RecD2 DNA helicase SH3" evidence="2">
    <location>
        <begin position="2"/>
        <end position="56"/>
    </location>
</feature>
<dbReference type="Gene3D" id="2.30.30.940">
    <property type="match status" value="1"/>
</dbReference>
<reference evidence="3" key="1">
    <citation type="submission" date="2018-05" db="EMBL/GenBank/DDBJ databases">
        <authorList>
            <person name="Lanie J.A."/>
            <person name="Ng W.-L."/>
            <person name="Kazmierczak K.M."/>
            <person name="Andrzejewski T.M."/>
            <person name="Davidsen T.M."/>
            <person name="Wayne K.J."/>
            <person name="Tettelin H."/>
            <person name="Glass J.I."/>
            <person name="Rusch D."/>
            <person name="Podicherti R."/>
            <person name="Tsui H.-C.T."/>
            <person name="Winkler M.E."/>
        </authorList>
    </citation>
    <scope>NUCLEOTIDE SEQUENCE</scope>
    <source>
        <strain evidence="3">KNB</strain>
    </source>
</reference>
<gene>
    <name evidence="3" type="ORF">NITFAB_1161</name>
</gene>
<dbReference type="InterPro" id="IPR027417">
    <property type="entry name" value="P-loop_NTPase"/>
</dbReference>
<protein>
    <submittedName>
        <fullName evidence="3">Uncharacterized protein</fullName>
    </submittedName>
</protein>
<evidence type="ECO:0000259" key="1">
    <source>
        <dbReference type="Pfam" id="PF13538"/>
    </source>
</evidence>
<dbReference type="InterPro" id="IPR041451">
    <property type="entry name" value="RecD2_SH13"/>
</dbReference>
<dbReference type="Pfam" id="PF18335">
    <property type="entry name" value="SH3_13"/>
    <property type="match status" value="1"/>
</dbReference>
<accession>A0A2X0SDU9</accession>
<dbReference type="SUPFAM" id="SSF52540">
    <property type="entry name" value="P-loop containing nucleoside triphosphate hydrolases"/>
    <property type="match status" value="1"/>
</dbReference>
<evidence type="ECO:0000259" key="2">
    <source>
        <dbReference type="Pfam" id="PF18335"/>
    </source>
</evidence>
<dbReference type="EMBL" id="LS423452">
    <property type="protein sequence ID" value="SPS05571.1"/>
    <property type="molecule type" value="Genomic_DNA"/>
</dbReference>
<feature type="domain" description="UvrD-like helicase C-terminal" evidence="1">
    <location>
        <begin position="74"/>
        <end position="121"/>
    </location>
</feature>
<proteinExistence type="predicted"/>
<sequence length="140" mass="16077">MLNHSGEHSIEKYGFIFSVGDKVMQIEINYDRDVYNGDIGYVVGMDREEGELRISYDSREVVYPFGELDELVLCYATTIHKSQGPEYPVVVIPVSTQHYMMLKRNLIYSGITRGKQRVVLVGQKNALAMAIKGKQVERRW</sequence>
<dbReference type="Pfam" id="PF13538">
    <property type="entry name" value="UvrD_C_2"/>
    <property type="match status" value="1"/>
</dbReference>
<dbReference type="AlphaFoldDB" id="A0A2X0SDU9"/>
<evidence type="ECO:0000313" key="3">
    <source>
        <dbReference type="EMBL" id="SPS05571.1"/>
    </source>
</evidence>
<organism evidence="3">
    <name type="scientific">Candidatus Nitrotoga fabula</name>
    <dbReference type="NCBI Taxonomy" id="2182327"/>
    <lineage>
        <taxon>Bacteria</taxon>
        <taxon>Pseudomonadati</taxon>
        <taxon>Pseudomonadota</taxon>
        <taxon>Betaproteobacteria</taxon>
        <taxon>Nitrosomonadales</taxon>
        <taxon>Gallionellaceae</taxon>
        <taxon>Candidatus Nitrotoga</taxon>
    </lineage>
</organism>
<name>A0A2X0SDU9_9PROT</name>
<dbReference type="InterPro" id="IPR027785">
    <property type="entry name" value="UvrD-like_helicase_C"/>
</dbReference>
<dbReference type="CDD" id="cd18809">
    <property type="entry name" value="SF1_C_RecD"/>
    <property type="match status" value="1"/>
</dbReference>
<dbReference type="Gene3D" id="3.40.50.300">
    <property type="entry name" value="P-loop containing nucleotide triphosphate hydrolases"/>
    <property type="match status" value="1"/>
</dbReference>